<dbReference type="Gene3D" id="3.40.630.30">
    <property type="match status" value="1"/>
</dbReference>
<evidence type="ECO:0000313" key="7">
    <source>
        <dbReference type="EMBL" id="MCZ0860160.1"/>
    </source>
</evidence>
<dbReference type="CDD" id="cd04301">
    <property type="entry name" value="NAT_SF"/>
    <property type="match status" value="1"/>
</dbReference>
<feature type="domain" description="N-acetyltransferase" evidence="6">
    <location>
        <begin position="4"/>
        <end position="166"/>
    </location>
</feature>
<evidence type="ECO:0000259" key="6">
    <source>
        <dbReference type="PROSITE" id="PS51186"/>
    </source>
</evidence>
<dbReference type="InterPro" id="IPR016181">
    <property type="entry name" value="Acyl_CoA_acyltransferase"/>
</dbReference>
<dbReference type="PANTHER" id="PTHR36449:SF1">
    <property type="entry name" value="ACETYLTRANSFERASE"/>
    <property type="match status" value="1"/>
</dbReference>
<dbReference type="InterPro" id="IPR000182">
    <property type="entry name" value="GNAT_dom"/>
</dbReference>
<evidence type="ECO:0000313" key="8">
    <source>
        <dbReference type="Proteomes" id="UP001141422"/>
    </source>
</evidence>
<dbReference type="EMBL" id="JAPTGB010000004">
    <property type="protein sequence ID" value="MCZ0860160.1"/>
    <property type="molecule type" value="Genomic_DNA"/>
</dbReference>
<dbReference type="EC" id="2.3.1.-" evidence="7"/>
<evidence type="ECO:0000256" key="2">
    <source>
        <dbReference type="ARBA" id="ARBA00022649"/>
    </source>
</evidence>
<keyword evidence="3 7" id="KW-0808">Transferase</keyword>
<proteinExistence type="predicted"/>
<dbReference type="Proteomes" id="UP001141422">
    <property type="component" value="Unassembled WGS sequence"/>
</dbReference>
<comment type="catalytic activity">
    <reaction evidence="5">
        <text>glycyl-tRNA(Gly) + acetyl-CoA = N-acetylglycyl-tRNA(Gly) + CoA + H(+)</text>
        <dbReference type="Rhea" id="RHEA:81867"/>
        <dbReference type="Rhea" id="RHEA-COMP:9683"/>
        <dbReference type="Rhea" id="RHEA-COMP:19766"/>
        <dbReference type="ChEBI" id="CHEBI:15378"/>
        <dbReference type="ChEBI" id="CHEBI:57287"/>
        <dbReference type="ChEBI" id="CHEBI:57288"/>
        <dbReference type="ChEBI" id="CHEBI:78522"/>
        <dbReference type="ChEBI" id="CHEBI:232036"/>
    </reaction>
</comment>
<protein>
    <submittedName>
        <fullName evidence="7">GNAT family N-acetyltransferase</fullName>
        <ecNumber evidence="7">2.3.1.-</ecNumber>
    </submittedName>
</protein>
<keyword evidence="4 7" id="KW-0012">Acyltransferase</keyword>
<keyword evidence="8" id="KW-1185">Reference proteome</keyword>
<evidence type="ECO:0000256" key="1">
    <source>
        <dbReference type="ARBA" id="ARBA00022491"/>
    </source>
</evidence>
<dbReference type="PROSITE" id="PS51186">
    <property type="entry name" value="GNAT"/>
    <property type="match status" value="1"/>
</dbReference>
<organism evidence="7 8">
    <name type="scientific">Methanocorpusculum petauri</name>
    <dbReference type="NCBI Taxonomy" id="3002863"/>
    <lineage>
        <taxon>Archaea</taxon>
        <taxon>Methanobacteriati</taxon>
        <taxon>Methanobacteriota</taxon>
        <taxon>Stenosarchaea group</taxon>
        <taxon>Methanomicrobia</taxon>
        <taxon>Methanomicrobiales</taxon>
        <taxon>Methanocorpusculaceae</taxon>
        <taxon>Methanocorpusculum</taxon>
    </lineage>
</organism>
<evidence type="ECO:0000256" key="3">
    <source>
        <dbReference type="ARBA" id="ARBA00022679"/>
    </source>
</evidence>
<gene>
    <name evidence="7" type="ORF">O0S10_02805</name>
</gene>
<dbReference type="Pfam" id="PF00583">
    <property type="entry name" value="Acetyltransf_1"/>
    <property type="match status" value="1"/>
</dbReference>
<evidence type="ECO:0000256" key="5">
    <source>
        <dbReference type="ARBA" id="ARBA00049880"/>
    </source>
</evidence>
<keyword evidence="1" id="KW-0678">Repressor</keyword>
<comment type="caution">
    <text evidence="7">The sequence shown here is derived from an EMBL/GenBank/DDBJ whole genome shotgun (WGS) entry which is preliminary data.</text>
</comment>
<sequence>MDQIDLSRLTVKPLHAGIDRTHFCCSEQYLNDYFKEDALKDHEYLYSITKVMEHEGHIVGFFTLVTDTINPNSVETSVGKKYEYTKLPAVKIARLATDTQYLGKGIGTAMMIWIFRIVADLTSDVGCRVITVDAKRDAVGFYQKFAFHPVQSKKETDTVPMYLDIKPLLDAHR</sequence>
<reference evidence="7" key="1">
    <citation type="submission" date="2022-12" db="EMBL/GenBank/DDBJ databases">
        <title>Isolation and characterisation of novel Methanocorpusculum spp. from native Australian herbivores indicates the genus is ancestrally host-associated.</title>
        <authorList>
            <person name="Volmer J.G."/>
            <person name="Soo R.M."/>
            <person name="Evans P.N."/>
            <person name="Hoedt E.C."/>
            <person name="Astorga Alsina A.L."/>
            <person name="Woodcroft B.J."/>
            <person name="Tyson G.W."/>
            <person name="Hugenholtz P."/>
            <person name="Morrison M."/>
        </authorList>
    </citation>
    <scope>NUCLEOTIDE SEQUENCE</scope>
    <source>
        <strain evidence="7">MG</strain>
    </source>
</reference>
<name>A0ABT4IG41_9EURY</name>
<accession>A0ABT4IG41</accession>
<dbReference type="RefSeq" id="WP_268924382.1">
    <property type="nucleotide sequence ID" value="NZ_JAPTGB010000004.1"/>
</dbReference>
<keyword evidence="2" id="KW-1277">Toxin-antitoxin system</keyword>
<dbReference type="PANTHER" id="PTHR36449">
    <property type="entry name" value="ACETYLTRANSFERASE-RELATED"/>
    <property type="match status" value="1"/>
</dbReference>
<evidence type="ECO:0000256" key="4">
    <source>
        <dbReference type="ARBA" id="ARBA00023315"/>
    </source>
</evidence>
<dbReference type="GO" id="GO:0016746">
    <property type="term" value="F:acyltransferase activity"/>
    <property type="evidence" value="ECO:0007669"/>
    <property type="project" value="UniProtKB-KW"/>
</dbReference>
<dbReference type="SUPFAM" id="SSF55729">
    <property type="entry name" value="Acyl-CoA N-acyltransferases (Nat)"/>
    <property type="match status" value="1"/>
</dbReference>